<dbReference type="STRING" id="857566.A0A1E3PTS2"/>
<reference evidence="11 12" key="1">
    <citation type="journal article" date="2016" name="Proc. Natl. Acad. Sci. U.S.A.">
        <title>Comparative genomics of biotechnologically important yeasts.</title>
        <authorList>
            <person name="Riley R."/>
            <person name="Haridas S."/>
            <person name="Wolfe K.H."/>
            <person name="Lopes M.R."/>
            <person name="Hittinger C.T."/>
            <person name="Goeker M."/>
            <person name="Salamov A.A."/>
            <person name="Wisecaver J.H."/>
            <person name="Long T.M."/>
            <person name="Calvey C.H."/>
            <person name="Aerts A.L."/>
            <person name="Barry K.W."/>
            <person name="Choi C."/>
            <person name="Clum A."/>
            <person name="Coughlan A.Y."/>
            <person name="Deshpande S."/>
            <person name="Douglass A.P."/>
            <person name="Hanson S.J."/>
            <person name="Klenk H.-P."/>
            <person name="LaButti K.M."/>
            <person name="Lapidus A."/>
            <person name="Lindquist E.A."/>
            <person name="Lipzen A.M."/>
            <person name="Meier-Kolthoff J.P."/>
            <person name="Ohm R.A."/>
            <person name="Otillar R.P."/>
            <person name="Pangilinan J.L."/>
            <person name="Peng Y."/>
            <person name="Rokas A."/>
            <person name="Rosa C.A."/>
            <person name="Scheuner C."/>
            <person name="Sibirny A.A."/>
            <person name="Slot J.C."/>
            <person name="Stielow J.B."/>
            <person name="Sun H."/>
            <person name="Kurtzman C.P."/>
            <person name="Blackwell M."/>
            <person name="Grigoriev I.V."/>
            <person name="Jeffries T.W."/>
        </authorList>
    </citation>
    <scope>NUCLEOTIDE SEQUENCE [LARGE SCALE GENOMIC DNA]</scope>
    <source>
        <strain evidence="11 12">DSM 6958</strain>
    </source>
</reference>
<keyword evidence="4" id="KW-0156">Chromatin regulator</keyword>
<dbReference type="GO" id="GO:0006281">
    <property type="term" value="P:DNA repair"/>
    <property type="evidence" value="ECO:0007669"/>
    <property type="project" value="InterPro"/>
</dbReference>
<evidence type="ECO:0000256" key="3">
    <source>
        <dbReference type="ARBA" id="ARBA00019132"/>
    </source>
</evidence>
<keyword evidence="7" id="KW-0539">Nucleus</keyword>
<organism evidence="11 12">
    <name type="scientific">Nadsonia fulvescens var. elongata DSM 6958</name>
    <dbReference type="NCBI Taxonomy" id="857566"/>
    <lineage>
        <taxon>Eukaryota</taxon>
        <taxon>Fungi</taxon>
        <taxon>Dikarya</taxon>
        <taxon>Ascomycota</taxon>
        <taxon>Saccharomycotina</taxon>
        <taxon>Dipodascomycetes</taxon>
        <taxon>Dipodascales</taxon>
        <taxon>Dipodascales incertae sedis</taxon>
        <taxon>Nadsonia</taxon>
    </lineage>
</organism>
<evidence type="ECO:0000256" key="7">
    <source>
        <dbReference type="ARBA" id="ARBA00023242"/>
    </source>
</evidence>
<dbReference type="GO" id="GO:0000812">
    <property type="term" value="C:Swr1 complex"/>
    <property type="evidence" value="ECO:0007669"/>
    <property type="project" value="TreeGrafter"/>
</dbReference>
<evidence type="ECO:0000256" key="5">
    <source>
        <dbReference type="ARBA" id="ARBA00023015"/>
    </source>
</evidence>
<dbReference type="PANTHER" id="PTHR12855:SF10">
    <property type="entry name" value="DNA METHYLTRANSFERASE 1-ASSOCIATED PROTEIN 1"/>
    <property type="match status" value="1"/>
</dbReference>
<feature type="domain" description="DAMP1 SANT/Myb-like" evidence="10">
    <location>
        <begin position="54"/>
        <end position="139"/>
    </location>
</feature>
<evidence type="ECO:0000313" key="11">
    <source>
        <dbReference type="EMBL" id="ODQ68664.1"/>
    </source>
</evidence>
<comment type="similarity">
    <text evidence="2">Belongs to the SWC4 family.</text>
</comment>
<dbReference type="GO" id="GO:0035267">
    <property type="term" value="C:NuA4 histone acetyltransferase complex"/>
    <property type="evidence" value="ECO:0007669"/>
    <property type="project" value="InterPro"/>
</dbReference>
<name>A0A1E3PTS2_9ASCO</name>
<comment type="function">
    <text evidence="8">Component of the SWR1 complex which mediates the ATP-dependent exchange of histone H2A for the H2A variant HZT1 leading to transcriptional regulation of selected genes by chromatin remodeling. Component of the NuA4 histone acetyltransferase complex which is involved in transcriptional activation of selected genes principally by acetylation of nucleosomal histone H4 and H2A. The NuA4 complex is also involved in DNA repair.</text>
</comment>
<comment type="subcellular location">
    <subcellularLocation>
        <location evidence="1">Nucleus</location>
    </subcellularLocation>
</comment>
<protein>
    <recommendedName>
        <fullName evidence="3">SWR1-complex protein 4</fullName>
    </recommendedName>
</protein>
<evidence type="ECO:0000259" key="9">
    <source>
        <dbReference type="Pfam" id="PF05499"/>
    </source>
</evidence>
<dbReference type="EMBL" id="KV454406">
    <property type="protein sequence ID" value="ODQ68664.1"/>
    <property type="molecule type" value="Genomic_DNA"/>
</dbReference>
<dbReference type="GO" id="GO:0006338">
    <property type="term" value="P:chromatin remodeling"/>
    <property type="evidence" value="ECO:0007669"/>
    <property type="project" value="InterPro"/>
</dbReference>
<evidence type="ECO:0000259" key="10">
    <source>
        <dbReference type="Pfam" id="PF16282"/>
    </source>
</evidence>
<dbReference type="InterPro" id="IPR008468">
    <property type="entry name" value="DMAP1"/>
</dbReference>
<dbReference type="GO" id="GO:0003714">
    <property type="term" value="F:transcription corepressor activity"/>
    <property type="evidence" value="ECO:0007669"/>
    <property type="project" value="TreeGrafter"/>
</dbReference>
<dbReference type="Pfam" id="PF05499">
    <property type="entry name" value="DMAP1"/>
    <property type="match status" value="1"/>
</dbReference>
<dbReference type="PANTHER" id="PTHR12855">
    <property type="entry name" value="DNA METHYLTRANSFERASE 1-ASSOCIATED PROTEIN 1 FAMILY MEMBER"/>
    <property type="match status" value="1"/>
</dbReference>
<proteinExistence type="inferred from homology"/>
<evidence type="ECO:0000256" key="2">
    <source>
        <dbReference type="ARBA" id="ARBA00006918"/>
    </source>
</evidence>
<evidence type="ECO:0000256" key="6">
    <source>
        <dbReference type="ARBA" id="ARBA00023163"/>
    </source>
</evidence>
<feature type="domain" description="DNA methyltransferase 1-associated 1" evidence="9">
    <location>
        <begin position="197"/>
        <end position="362"/>
    </location>
</feature>
<evidence type="ECO:0000313" key="12">
    <source>
        <dbReference type="Proteomes" id="UP000095009"/>
    </source>
</evidence>
<dbReference type="InterPro" id="IPR032563">
    <property type="entry name" value="DAMP1_SANT-like"/>
</dbReference>
<dbReference type="InterPro" id="IPR027109">
    <property type="entry name" value="Swc4/Dmap1"/>
</dbReference>
<sequence>MQKPTPWHWRSFINPARSDTKNNNENDSRGLTLHHWVRGEGQYDRDQDGTEVDYAFAKFDTKALNETLNTTEIAKTPNPVDLSETERGWTYEETRYLFELCSDYDLRWVVIYDRYDYKSPQPRVMEDLKERYYYVMYRLGQSTVSNSLSADTNNTIPAMNAVGMSSSPSPLFPREAELKRKQYLERLLQRSPSEVAEEEALVIKSRKLEAASKRMLAERADLLHLLDAPQASASVNQYQSSQGLSQFASSLLSADKNKKKKISKVAKKLSAKEEAAYGISYHDKLVPVGVFLRSSKLTAFKPAVAAKVAATLAELGVPPKPVMPTAKVCAKFESVLHSIGVLLEAKKQVDKLETELKILKSKK</sequence>
<evidence type="ECO:0000256" key="8">
    <source>
        <dbReference type="ARBA" id="ARBA00025264"/>
    </source>
</evidence>
<dbReference type="GO" id="GO:0000122">
    <property type="term" value="P:negative regulation of transcription by RNA polymerase II"/>
    <property type="evidence" value="ECO:0007669"/>
    <property type="project" value="TreeGrafter"/>
</dbReference>
<dbReference type="OrthoDB" id="19740at2759"/>
<dbReference type="Proteomes" id="UP000095009">
    <property type="component" value="Unassembled WGS sequence"/>
</dbReference>
<dbReference type="Pfam" id="PF16282">
    <property type="entry name" value="SANT_DAMP1_like"/>
    <property type="match status" value="1"/>
</dbReference>
<keyword evidence="12" id="KW-1185">Reference proteome</keyword>
<gene>
    <name evidence="11" type="ORF">NADFUDRAFT_68824</name>
</gene>
<dbReference type="Gene3D" id="1.10.10.60">
    <property type="entry name" value="Homeodomain-like"/>
    <property type="match status" value="1"/>
</dbReference>
<evidence type="ECO:0000256" key="4">
    <source>
        <dbReference type="ARBA" id="ARBA00022853"/>
    </source>
</evidence>
<dbReference type="AlphaFoldDB" id="A0A1E3PTS2"/>
<keyword evidence="6" id="KW-0804">Transcription</keyword>
<evidence type="ECO:0000256" key="1">
    <source>
        <dbReference type="ARBA" id="ARBA00004123"/>
    </source>
</evidence>
<accession>A0A1E3PTS2</accession>
<keyword evidence="5" id="KW-0805">Transcription regulation</keyword>